<evidence type="ECO:0000313" key="4">
    <source>
        <dbReference type="EMBL" id="RXK08503.1"/>
    </source>
</evidence>
<proteinExistence type="predicted"/>
<dbReference type="EMBL" id="PDKJ01000005">
    <property type="protein sequence ID" value="RXJ68641.1"/>
    <property type="molecule type" value="Genomic_DNA"/>
</dbReference>
<name>A0A4Q1B0H6_9BACT</name>
<comment type="caution">
    <text evidence="4">The sequence shown here is derived from an EMBL/GenBank/DDBJ whole genome shotgun (WGS) entry which is preliminary data.</text>
</comment>
<dbReference type="RefSeq" id="WP_128980645.1">
    <property type="nucleotide sequence ID" value="NZ_CP053836.1"/>
</dbReference>
<feature type="signal peptide" evidence="2">
    <location>
        <begin position="1"/>
        <end position="24"/>
    </location>
</feature>
<dbReference type="Proteomes" id="UP000290172">
    <property type="component" value="Unassembled WGS sequence"/>
</dbReference>
<feature type="chain" id="PRO_5044607864" description="Low-complexity protein" evidence="2">
    <location>
        <begin position="25"/>
        <end position="102"/>
    </location>
</feature>
<feature type="region of interest" description="Disordered" evidence="1">
    <location>
        <begin position="26"/>
        <end position="75"/>
    </location>
</feature>
<keyword evidence="5" id="KW-1185">Reference proteome</keyword>
<dbReference type="Proteomes" id="UP000289758">
    <property type="component" value="Unassembled WGS sequence"/>
</dbReference>
<evidence type="ECO:0000313" key="5">
    <source>
        <dbReference type="Proteomes" id="UP000289758"/>
    </source>
</evidence>
<evidence type="ECO:0000256" key="1">
    <source>
        <dbReference type="SAM" id="MobiDB-lite"/>
    </source>
</evidence>
<dbReference type="PROSITE" id="PS51257">
    <property type="entry name" value="PROKAR_LIPOPROTEIN"/>
    <property type="match status" value="1"/>
</dbReference>
<accession>A0A4Q1B0H6</accession>
<evidence type="ECO:0000313" key="3">
    <source>
        <dbReference type="EMBL" id="RXJ68641.1"/>
    </source>
</evidence>
<dbReference type="EMBL" id="PDKK01000001">
    <property type="protein sequence ID" value="RXK08503.1"/>
    <property type="molecule type" value="Genomic_DNA"/>
</dbReference>
<evidence type="ECO:0008006" key="7">
    <source>
        <dbReference type="Google" id="ProtNLM"/>
    </source>
</evidence>
<protein>
    <recommendedName>
        <fullName evidence="7">Low-complexity protein</fullName>
    </recommendedName>
</protein>
<gene>
    <name evidence="4" type="ORF">CRV07_01505</name>
    <name evidence="3" type="ORF">CRV08_07410</name>
</gene>
<reference evidence="5 6" key="1">
    <citation type="submission" date="2017-10" db="EMBL/GenBank/DDBJ databases">
        <title>Genomics of the genus Arcobacter.</title>
        <authorList>
            <person name="Perez-Cataluna A."/>
            <person name="Figueras M.J."/>
        </authorList>
    </citation>
    <scope>NUCLEOTIDE SEQUENCE [LARGE SCALE GENOMIC DNA]</scope>
    <source>
        <strain evidence="4 5">CECT 8441</strain>
        <strain evidence="3 6">CECT 8993</strain>
    </source>
</reference>
<evidence type="ECO:0000313" key="6">
    <source>
        <dbReference type="Proteomes" id="UP000290172"/>
    </source>
</evidence>
<dbReference type="AlphaFoldDB" id="A0A4Q1B0H6"/>
<keyword evidence="2" id="KW-0732">Signal</keyword>
<organism evidence="4 5">
    <name type="scientific">Halarcobacter ebronensis</name>
    <dbReference type="NCBI Taxonomy" id="1462615"/>
    <lineage>
        <taxon>Bacteria</taxon>
        <taxon>Pseudomonadati</taxon>
        <taxon>Campylobacterota</taxon>
        <taxon>Epsilonproteobacteria</taxon>
        <taxon>Campylobacterales</taxon>
        <taxon>Arcobacteraceae</taxon>
        <taxon>Halarcobacter</taxon>
    </lineage>
</organism>
<evidence type="ECO:0000256" key="2">
    <source>
        <dbReference type="SAM" id="SignalP"/>
    </source>
</evidence>
<sequence length="102" mass="9898">MKNQKIKLAGVLLGAALTSTGAFAASGSCGAGKCGSEPKKVETKGSCGAGKCGSEKKDQTSTNTNEMSGNAGKKTNMACGAGKCGANMNKKVEGSCGAGKCG</sequence>